<name>A0A087T180_STEMI</name>
<comment type="similarity">
    <text evidence="2">Belongs to the patched family.</text>
</comment>
<dbReference type="InterPro" id="IPR000731">
    <property type="entry name" value="SSD"/>
</dbReference>
<feature type="domain" description="SSD" evidence="8">
    <location>
        <begin position="107"/>
        <end position="170"/>
    </location>
</feature>
<dbReference type="InterPro" id="IPR051697">
    <property type="entry name" value="Patched_domain-protein"/>
</dbReference>
<dbReference type="STRING" id="407821.A0A087T180"/>
<comment type="subcellular location">
    <subcellularLocation>
        <location evidence="1">Membrane</location>
        <topology evidence="1">Multi-pass membrane protein</topology>
    </subcellularLocation>
</comment>
<evidence type="ECO:0000256" key="7">
    <source>
        <dbReference type="SAM" id="Phobius"/>
    </source>
</evidence>
<evidence type="ECO:0000313" key="10">
    <source>
        <dbReference type="Proteomes" id="UP000054359"/>
    </source>
</evidence>
<feature type="non-terminal residue" evidence="9">
    <location>
        <position position="170"/>
    </location>
</feature>
<keyword evidence="6" id="KW-0325">Glycoprotein</keyword>
<dbReference type="PANTHER" id="PTHR10796:SF92">
    <property type="entry name" value="PATCHED-RELATED, ISOFORM A"/>
    <property type="match status" value="1"/>
</dbReference>
<sequence length="170" mass="19006">MIREMEYNPNITIKYPLMQTPNRVYFLGGALGGVVTDENGDIINCSAANLMYYLDWSTPRAENMARLWEATFLETVESLNEQFESISLAMFVSNTLTKELQKNTQSVVPFLSLTLVIMLVFSIVTCMMADWVTSKPWLGVIGCISSIMGVAAAFGLIMYFNLEFIGINLA</sequence>
<evidence type="ECO:0000259" key="8">
    <source>
        <dbReference type="PROSITE" id="PS50156"/>
    </source>
</evidence>
<feature type="transmembrane region" description="Helical" evidence="7">
    <location>
        <begin position="137"/>
        <end position="160"/>
    </location>
</feature>
<evidence type="ECO:0000256" key="6">
    <source>
        <dbReference type="ARBA" id="ARBA00023180"/>
    </source>
</evidence>
<dbReference type="GO" id="GO:0030659">
    <property type="term" value="C:cytoplasmic vesicle membrane"/>
    <property type="evidence" value="ECO:0007669"/>
    <property type="project" value="TreeGrafter"/>
</dbReference>
<proteinExistence type="inferred from homology"/>
<dbReference type="Proteomes" id="UP000054359">
    <property type="component" value="Unassembled WGS sequence"/>
</dbReference>
<feature type="transmembrane region" description="Helical" evidence="7">
    <location>
        <begin position="107"/>
        <end position="131"/>
    </location>
</feature>
<evidence type="ECO:0000256" key="2">
    <source>
        <dbReference type="ARBA" id="ARBA00005585"/>
    </source>
</evidence>
<dbReference type="PROSITE" id="PS50156">
    <property type="entry name" value="SSD"/>
    <property type="match status" value="1"/>
</dbReference>
<dbReference type="InterPro" id="IPR003392">
    <property type="entry name" value="PTHD_SSD"/>
</dbReference>
<protein>
    <submittedName>
        <fullName evidence="9">Patched domain-containing protein 1</fullName>
    </submittedName>
</protein>
<dbReference type="Pfam" id="PF02460">
    <property type="entry name" value="Patched"/>
    <property type="match status" value="1"/>
</dbReference>
<dbReference type="PANTHER" id="PTHR10796">
    <property type="entry name" value="PATCHED-RELATED"/>
    <property type="match status" value="1"/>
</dbReference>
<reference evidence="9 10" key="1">
    <citation type="submission" date="2013-11" db="EMBL/GenBank/DDBJ databases">
        <title>Genome sequencing of Stegodyphus mimosarum.</title>
        <authorList>
            <person name="Bechsgaard J."/>
        </authorList>
    </citation>
    <scope>NUCLEOTIDE SEQUENCE [LARGE SCALE GENOMIC DNA]</scope>
</reference>
<evidence type="ECO:0000256" key="3">
    <source>
        <dbReference type="ARBA" id="ARBA00022692"/>
    </source>
</evidence>
<evidence type="ECO:0000256" key="4">
    <source>
        <dbReference type="ARBA" id="ARBA00022989"/>
    </source>
</evidence>
<dbReference type="AlphaFoldDB" id="A0A087T180"/>
<keyword evidence="10" id="KW-1185">Reference proteome</keyword>
<dbReference type="EMBL" id="KK112925">
    <property type="protein sequence ID" value="KFM58869.1"/>
    <property type="molecule type" value="Genomic_DNA"/>
</dbReference>
<evidence type="ECO:0000256" key="5">
    <source>
        <dbReference type="ARBA" id="ARBA00023136"/>
    </source>
</evidence>
<accession>A0A087T180</accession>
<dbReference type="OrthoDB" id="6423816at2759"/>
<keyword evidence="4 7" id="KW-1133">Transmembrane helix</keyword>
<gene>
    <name evidence="9" type="ORF">X975_08188</name>
</gene>
<evidence type="ECO:0000256" key="1">
    <source>
        <dbReference type="ARBA" id="ARBA00004141"/>
    </source>
</evidence>
<dbReference type="GO" id="GO:0005886">
    <property type="term" value="C:plasma membrane"/>
    <property type="evidence" value="ECO:0007669"/>
    <property type="project" value="TreeGrafter"/>
</dbReference>
<keyword evidence="3 7" id="KW-0812">Transmembrane</keyword>
<dbReference type="OMA" id="IREMEYN"/>
<evidence type="ECO:0000313" key="9">
    <source>
        <dbReference type="EMBL" id="KFM58869.1"/>
    </source>
</evidence>
<keyword evidence="5 7" id="KW-0472">Membrane</keyword>
<organism evidence="9 10">
    <name type="scientific">Stegodyphus mimosarum</name>
    <name type="common">African social velvet spider</name>
    <dbReference type="NCBI Taxonomy" id="407821"/>
    <lineage>
        <taxon>Eukaryota</taxon>
        <taxon>Metazoa</taxon>
        <taxon>Ecdysozoa</taxon>
        <taxon>Arthropoda</taxon>
        <taxon>Chelicerata</taxon>
        <taxon>Arachnida</taxon>
        <taxon>Araneae</taxon>
        <taxon>Araneomorphae</taxon>
        <taxon>Entelegynae</taxon>
        <taxon>Eresoidea</taxon>
        <taxon>Eresidae</taxon>
        <taxon>Stegodyphus</taxon>
    </lineage>
</organism>